<dbReference type="Gene3D" id="3.40.1210.10">
    <property type="entry name" value="Survival protein SurE-like phosphatase/nucleotidase"/>
    <property type="match status" value="1"/>
</dbReference>
<evidence type="ECO:0000313" key="11">
    <source>
        <dbReference type="EMBL" id="BET44779.1"/>
    </source>
</evidence>
<comment type="subcellular location">
    <subcellularLocation>
        <location evidence="3 9">Cytoplasm</location>
    </subcellularLocation>
</comment>
<dbReference type="EC" id="3.6.1.11" evidence="9"/>
<dbReference type="EMBL" id="AP028961">
    <property type="protein sequence ID" value="BET44779.1"/>
    <property type="molecule type" value="Genomic_DNA"/>
</dbReference>
<reference evidence="11" key="1">
    <citation type="journal article" date="2023" name="Front. Microbiol.">
        <title>Genome analysis of Candidatus Aschnera chinzeii, the bacterial endosymbiont of the blood-sucking bat fly Penicillidia jenynsii (Insecta: Diptera: Nycteribiidae).</title>
        <authorList>
            <person name="Koga R."/>
            <person name="Moriyama M."/>
            <person name="Nozaki T."/>
            <person name="Fukatsu T."/>
        </authorList>
    </citation>
    <scope>NUCLEOTIDE SEQUENCE</scope>
    <source>
        <strain evidence="11">Kw-01</strain>
    </source>
</reference>
<evidence type="ECO:0000256" key="8">
    <source>
        <dbReference type="ARBA" id="ARBA00022801"/>
    </source>
</evidence>
<feature type="domain" description="Survival protein SurE-like phosphatase/nucleotidase" evidence="10">
    <location>
        <begin position="4"/>
        <end position="180"/>
    </location>
</feature>
<evidence type="ECO:0000256" key="2">
    <source>
        <dbReference type="ARBA" id="ARBA00001946"/>
    </source>
</evidence>
<evidence type="ECO:0000256" key="6">
    <source>
        <dbReference type="ARBA" id="ARBA00022723"/>
    </source>
</evidence>
<reference evidence="11" key="2">
    <citation type="submission" date="2023-10" db="EMBL/GenBank/DDBJ databases">
        <authorList>
            <person name="Koga R."/>
            <person name="Fukatsu T."/>
        </authorList>
    </citation>
    <scope>NUCLEOTIDE SEQUENCE</scope>
    <source>
        <strain evidence="11">Kw-01</strain>
    </source>
</reference>
<feature type="binding site" evidence="9">
    <location>
        <position position="10"/>
    </location>
    <ligand>
        <name>a divalent metal cation</name>
        <dbReference type="ChEBI" id="CHEBI:60240"/>
    </ligand>
</feature>
<comment type="catalytic activity">
    <reaction evidence="1 9">
        <text>a ribonucleoside 5'-phosphate + H2O = a ribonucleoside + phosphate</text>
        <dbReference type="Rhea" id="RHEA:12484"/>
        <dbReference type="ChEBI" id="CHEBI:15377"/>
        <dbReference type="ChEBI" id="CHEBI:18254"/>
        <dbReference type="ChEBI" id="CHEBI:43474"/>
        <dbReference type="ChEBI" id="CHEBI:58043"/>
        <dbReference type="EC" id="3.1.3.5"/>
    </reaction>
</comment>
<dbReference type="InterPro" id="IPR030048">
    <property type="entry name" value="SurE"/>
</dbReference>
<dbReference type="GO" id="GO:0004309">
    <property type="term" value="F:exopolyphosphatase activity"/>
    <property type="evidence" value="ECO:0007669"/>
    <property type="project" value="UniProtKB-UniRule"/>
</dbReference>
<dbReference type="GO" id="GO:0005737">
    <property type="term" value="C:cytoplasm"/>
    <property type="evidence" value="ECO:0007669"/>
    <property type="project" value="UniProtKB-SubCell"/>
</dbReference>
<dbReference type="NCBIfam" id="TIGR00087">
    <property type="entry name" value="surE"/>
    <property type="match status" value="1"/>
</dbReference>
<dbReference type="GO" id="GO:0046872">
    <property type="term" value="F:metal ion binding"/>
    <property type="evidence" value="ECO:0007669"/>
    <property type="project" value="UniProtKB-UniRule"/>
</dbReference>
<dbReference type="InterPro" id="IPR002828">
    <property type="entry name" value="SurE-like_Pase/nucleotidase"/>
</dbReference>
<organism evidence="11">
    <name type="scientific">Candidatus Aschnera chinzeii</name>
    <dbReference type="NCBI Taxonomy" id="1485666"/>
    <lineage>
        <taxon>Bacteria</taxon>
        <taxon>Pseudomonadati</taxon>
        <taxon>Pseudomonadota</taxon>
        <taxon>Gammaproteobacteria</taxon>
        <taxon>Enterobacterales</taxon>
        <taxon>Enterobacteriaceae</taxon>
        <taxon>Candidatus Aschnera</taxon>
    </lineage>
</organism>
<comment type="cofactor">
    <cofactor evidence="2">
        <name>Mg(2+)</name>
        <dbReference type="ChEBI" id="CHEBI:18420"/>
    </cofactor>
</comment>
<keyword evidence="8 9" id="KW-0378">Hydrolase</keyword>
<comment type="cofactor">
    <cofactor evidence="9">
        <name>a divalent metal cation</name>
        <dbReference type="ChEBI" id="CHEBI:60240"/>
    </cofactor>
    <text evidence="9">Binds 1 divalent metal cation per subunit.</text>
</comment>
<dbReference type="FunFam" id="3.40.1210.10:FF:000001">
    <property type="entry name" value="5'/3'-nucleotidase SurE"/>
    <property type="match status" value="1"/>
</dbReference>
<dbReference type="GO" id="GO:0000166">
    <property type="term" value="F:nucleotide binding"/>
    <property type="evidence" value="ECO:0007669"/>
    <property type="project" value="UniProtKB-KW"/>
</dbReference>
<evidence type="ECO:0000256" key="4">
    <source>
        <dbReference type="ARBA" id="ARBA00011062"/>
    </source>
</evidence>
<feature type="binding site" evidence="9">
    <location>
        <position position="40"/>
    </location>
    <ligand>
        <name>a divalent metal cation</name>
        <dbReference type="ChEBI" id="CHEBI:60240"/>
    </ligand>
</feature>
<dbReference type="EC" id="3.1.3.5" evidence="9"/>
<dbReference type="PANTHER" id="PTHR30457:SF12">
    <property type="entry name" value="5'_3'-NUCLEOTIDASE SURE"/>
    <property type="match status" value="1"/>
</dbReference>
<dbReference type="GO" id="GO:0008254">
    <property type="term" value="F:3'-nucleotidase activity"/>
    <property type="evidence" value="ECO:0007669"/>
    <property type="project" value="UniProtKB-UniRule"/>
</dbReference>
<evidence type="ECO:0000256" key="9">
    <source>
        <dbReference type="HAMAP-Rule" id="MF_00060"/>
    </source>
</evidence>
<comment type="function">
    <text evidence="9">Nucleotidase with a broad substrate specificity as it can dephosphorylate various ribo- and deoxyribonucleoside 5'-monophosphates and ribonucleoside 3'-monophosphates with highest affinity to 3'-AMP. Also hydrolyzes polyphosphate (exopolyphosphatase activity) with the preference for short-chain-length substrates (P20-25). Might be involved in the regulation of dNTP and NTP pools, and in the turnover of 3'-mononucleotides produced by numerous intracellular RNases (T1, T2, and F) during the degradation of various RNAs.</text>
</comment>
<keyword evidence="6 9" id="KW-0479">Metal-binding</keyword>
<keyword evidence="7 9" id="KW-0547">Nucleotide-binding</keyword>
<feature type="binding site" evidence="9">
    <location>
        <position position="9"/>
    </location>
    <ligand>
        <name>a divalent metal cation</name>
        <dbReference type="ChEBI" id="CHEBI:60240"/>
    </ligand>
</feature>
<evidence type="ECO:0000256" key="3">
    <source>
        <dbReference type="ARBA" id="ARBA00004496"/>
    </source>
</evidence>
<dbReference type="AlphaFoldDB" id="A0AAT9G4Y2"/>
<name>A0AAT9G4Y2_9ENTR</name>
<feature type="binding site" evidence="9">
    <location>
        <position position="92"/>
    </location>
    <ligand>
        <name>a divalent metal cation</name>
        <dbReference type="ChEBI" id="CHEBI:60240"/>
    </ligand>
</feature>
<comment type="catalytic activity">
    <reaction evidence="9">
        <text>[phosphate](n) + H2O = [phosphate](n-1) + phosphate + H(+)</text>
        <dbReference type="Rhea" id="RHEA:21528"/>
        <dbReference type="Rhea" id="RHEA-COMP:9859"/>
        <dbReference type="Rhea" id="RHEA-COMP:14279"/>
        <dbReference type="ChEBI" id="CHEBI:15377"/>
        <dbReference type="ChEBI" id="CHEBI:15378"/>
        <dbReference type="ChEBI" id="CHEBI:16838"/>
        <dbReference type="ChEBI" id="CHEBI:43474"/>
        <dbReference type="EC" id="3.6.1.11"/>
    </reaction>
</comment>
<comment type="catalytic activity">
    <reaction evidence="9">
        <text>a ribonucleoside 3'-phosphate + H2O = a ribonucleoside + phosphate</text>
        <dbReference type="Rhea" id="RHEA:10144"/>
        <dbReference type="ChEBI" id="CHEBI:13197"/>
        <dbReference type="ChEBI" id="CHEBI:15377"/>
        <dbReference type="ChEBI" id="CHEBI:18254"/>
        <dbReference type="ChEBI" id="CHEBI:43474"/>
        <dbReference type="EC" id="3.1.3.6"/>
    </reaction>
</comment>
<dbReference type="HAMAP" id="MF_00060">
    <property type="entry name" value="SurE"/>
    <property type="match status" value="1"/>
</dbReference>
<dbReference type="InterPro" id="IPR036523">
    <property type="entry name" value="SurE-like_sf"/>
</dbReference>
<dbReference type="NCBIfam" id="NF001488">
    <property type="entry name" value="PRK00346.1-1"/>
    <property type="match status" value="1"/>
</dbReference>
<dbReference type="NCBIfam" id="NF001489">
    <property type="entry name" value="PRK00346.1-3"/>
    <property type="match status" value="1"/>
</dbReference>
<dbReference type="NCBIfam" id="NF001490">
    <property type="entry name" value="PRK00346.1-4"/>
    <property type="match status" value="1"/>
</dbReference>
<accession>A0AAT9G4Y2</accession>
<dbReference type="GO" id="GO:0008253">
    <property type="term" value="F:5'-nucleotidase activity"/>
    <property type="evidence" value="ECO:0007669"/>
    <property type="project" value="UniProtKB-UniRule"/>
</dbReference>
<sequence>MLKILLSNDDGITSPGIQILAAILRKYYMVNVIAPDRDRSGSSHALTLHKPLRITKLSNGDISVQGTPSDCVYLGINKLIRPYPEIVISGINCGPNLGDDTIYSGTVAAAIEGRHLKLPALAVSLNGKTHYQTAAKVTCNLLKLLEKQPLMQVKILNINVPDIPLSKINGYKITRCGTRCASQNVFSFQDPRGEIVYWLGPVGKISDFSPDTDFAAINSGYVSITPLQVDLTNYKTQDIVKNWLKHFNRIIE</sequence>
<evidence type="ECO:0000256" key="7">
    <source>
        <dbReference type="ARBA" id="ARBA00022741"/>
    </source>
</evidence>
<protein>
    <recommendedName>
        <fullName evidence="9">5'/3'-nucleotidase SurE</fullName>
        <ecNumber evidence="9">3.1.3.5</ecNumber>
        <ecNumber evidence="9">3.1.3.6</ecNumber>
    </recommendedName>
    <alternativeName>
        <fullName evidence="9">Exopolyphosphatase</fullName>
        <ecNumber evidence="9">3.6.1.11</ecNumber>
    </alternativeName>
    <alternativeName>
        <fullName evidence="9">Nucleoside monophosphate phosphohydrolase</fullName>
    </alternativeName>
</protein>
<keyword evidence="5 9" id="KW-0963">Cytoplasm</keyword>
<comment type="similarity">
    <text evidence="4 9">Belongs to the SurE nucleotidase family.</text>
</comment>
<evidence type="ECO:0000256" key="1">
    <source>
        <dbReference type="ARBA" id="ARBA00000815"/>
    </source>
</evidence>
<gene>
    <name evidence="9 11" type="primary">surE</name>
    <name evidence="11" type="ORF">ACHINZ_4510</name>
</gene>
<evidence type="ECO:0000256" key="5">
    <source>
        <dbReference type="ARBA" id="ARBA00022490"/>
    </source>
</evidence>
<dbReference type="PANTHER" id="PTHR30457">
    <property type="entry name" value="5'-NUCLEOTIDASE SURE"/>
    <property type="match status" value="1"/>
</dbReference>
<dbReference type="SUPFAM" id="SSF64167">
    <property type="entry name" value="SurE-like"/>
    <property type="match status" value="1"/>
</dbReference>
<dbReference type="EC" id="3.1.3.6" evidence="9"/>
<evidence type="ECO:0000259" key="10">
    <source>
        <dbReference type="Pfam" id="PF01975"/>
    </source>
</evidence>
<dbReference type="Pfam" id="PF01975">
    <property type="entry name" value="SurE"/>
    <property type="match status" value="1"/>
</dbReference>
<proteinExistence type="inferred from homology"/>